<accession>A0A2Z5FRS7</accession>
<dbReference type="CDD" id="cd03378">
    <property type="entry name" value="beta_CA_cladeC"/>
    <property type="match status" value="1"/>
</dbReference>
<dbReference type="SUPFAM" id="SSF53056">
    <property type="entry name" value="beta-carbonic anhydrase, cab"/>
    <property type="match status" value="1"/>
</dbReference>
<feature type="chain" id="PRO_5016321389" description="Carbonic anhydrase" evidence="8">
    <location>
        <begin position="33"/>
        <end position="241"/>
    </location>
</feature>
<dbReference type="OrthoDB" id="9769739at2"/>
<evidence type="ECO:0000256" key="2">
    <source>
        <dbReference type="ARBA" id="ARBA00012925"/>
    </source>
</evidence>
<keyword evidence="3 6" id="KW-0862">Zinc</keyword>
<evidence type="ECO:0000256" key="4">
    <source>
        <dbReference type="ARBA" id="ARBA00023239"/>
    </source>
</evidence>
<dbReference type="InterPro" id="IPR001765">
    <property type="entry name" value="Carbonic_anhydrase"/>
</dbReference>
<dbReference type="SMART" id="SM00947">
    <property type="entry name" value="Pro_CA"/>
    <property type="match status" value="1"/>
</dbReference>
<keyword evidence="4 7" id="KW-0456">Lyase</keyword>
<dbReference type="RefSeq" id="WP_114205244.1">
    <property type="nucleotide sequence ID" value="NZ_CP030840.1"/>
</dbReference>
<comment type="cofactor">
    <cofactor evidence="6">
        <name>Zn(2+)</name>
        <dbReference type="ChEBI" id="CHEBI:29105"/>
    </cofactor>
    <text evidence="6">Binds 1 zinc ion per subunit.</text>
</comment>
<dbReference type="InterPro" id="IPR006311">
    <property type="entry name" value="TAT_signal"/>
</dbReference>
<dbReference type="InterPro" id="IPR036874">
    <property type="entry name" value="Carbonic_anhydrase_sf"/>
</dbReference>
<feature type="binding site" evidence="6">
    <location>
        <position position="147"/>
    </location>
    <ligand>
        <name>Zn(2+)</name>
        <dbReference type="ChEBI" id="CHEBI:29105"/>
    </ligand>
</feature>
<gene>
    <name evidence="9" type="ORF">ACPOL_0005</name>
</gene>
<keyword evidence="8" id="KW-0732">Signal</keyword>
<evidence type="ECO:0000256" key="3">
    <source>
        <dbReference type="ARBA" id="ARBA00022833"/>
    </source>
</evidence>
<protein>
    <recommendedName>
        <fullName evidence="2 7">Carbonic anhydrase</fullName>
        <ecNumber evidence="2 7">4.2.1.1</ecNumber>
    </recommendedName>
    <alternativeName>
        <fullName evidence="7">Carbonate dehydratase</fullName>
    </alternativeName>
</protein>
<comment type="function">
    <text evidence="7">Reversible hydration of carbon dioxide.</text>
</comment>
<dbReference type="EC" id="4.2.1.1" evidence="2 7"/>
<dbReference type="PANTHER" id="PTHR11002:SF79">
    <property type="entry name" value="CARBONIC ANHYDRASE 2"/>
    <property type="match status" value="1"/>
</dbReference>
<comment type="catalytic activity">
    <reaction evidence="5 7">
        <text>hydrogencarbonate + H(+) = CO2 + H2O</text>
        <dbReference type="Rhea" id="RHEA:10748"/>
        <dbReference type="ChEBI" id="CHEBI:15377"/>
        <dbReference type="ChEBI" id="CHEBI:15378"/>
        <dbReference type="ChEBI" id="CHEBI:16526"/>
        <dbReference type="ChEBI" id="CHEBI:17544"/>
        <dbReference type="EC" id="4.2.1.1"/>
    </reaction>
</comment>
<dbReference type="AlphaFoldDB" id="A0A2Z5FRS7"/>
<dbReference type="Gene3D" id="3.40.1050.10">
    <property type="entry name" value="Carbonic anhydrase"/>
    <property type="match status" value="1"/>
</dbReference>
<evidence type="ECO:0000256" key="6">
    <source>
        <dbReference type="PIRSR" id="PIRSR601765-1"/>
    </source>
</evidence>
<evidence type="ECO:0000256" key="8">
    <source>
        <dbReference type="SAM" id="SignalP"/>
    </source>
</evidence>
<feature type="binding site" evidence="6">
    <location>
        <position position="91"/>
    </location>
    <ligand>
        <name>Zn(2+)</name>
        <dbReference type="ChEBI" id="CHEBI:29105"/>
    </ligand>
</feature>
<dbReference type="Proteomes" id="UP000253606">
    <property type="component" value="Chromosome"/>
</dbReference>
<comment type="similarity">
    <text evidence="1 7">Belongs to the beta-class carbonic anhydrase family.</text>
</comment>
<dbReference type="PANTHER" id="PTHR11002">
    <property type="entry name" value="CARBONIC ANHYDRASE"/>
    <property type="match status" value="1"/>
</dbReference>
<dbReference type="GO" id="GO:0004089">
    <property type="term" value="F:carbonate dehydratase activity"/>
    <property type="evidence" value="ECO:0007669"/>
    <property type="project" value="UniProtKB-UniRule"/>
</dbReference>
<dbReference type="PROSITE" id="PS00705">
    <property type="entry name" value="PROK_CO2_ANHYDRASE_2"/>
    <property type="match status" value="1"/>
</dbReference>
<dbReference type="Pfam" id="PF00484">
    <property type="entry name" value="Pro_CA"/>
    <property type="match status" value="1"/>
</dbReference>
<dbReference type="PROSITE" id="PS51318">
    <property type="entry name" value="TAT"/>
    <property type="match status" value="1"/>
</dbReference>
<keyword evidence="10" id="KW-1185">Reference proteome</keyword>
<feature type="binding site" evidence="6">
    <location>
        <position position="93"/>
    </location>
    <ligand>
        <name>Zn(2+)</name>
        <dbReference type="ChEBI" id="CHEBI:29105"/>
    </ligand>
</feature>
<proteinExistence type="inferred from homology"/>
<evidence type="ECO:0000313" key="9">
    <source>
        <dbReference type="EMBL" id="AXC09392.1"/>
    </source>
</evidence>
<organism evidence="9 10">
    <name type="scientific">Acidisarcina polymorpha</name>
    <dbReference type="NCBI Taxonomy" id="2211140"/>
    <lineage>
        <taxon>Bacteria</taxon>
        <taxon>Pseudomonadati</taxon>
        <taxon>Acidobacteriota</taxon>
        <taxon>Terriglobia</taxon>
        <taxon>Terriglobales</taxon>
        <taxon>Acidobacteriaceae</taxon>
        <taxon>Acidisarcina</taxon>
    </lineage>
</organism>
<dbReference type="InterPro" id="IPR015892">
    <property type="entry name" value="Carbonic_anhydrase_CS"/>
</dbReference>
<evidence type="ECO:0000256" key="7">
    <source>
        <dbReference type="RuleBase" id="RU003956"/>
    </source>
</evidence>
<dbReference type="PROSITE" id="PS00704">
    <property type="entry name" value="PROK_CO2_ANHYDRASE_1"/>
    <property type="match status" value="1"/>
</dbReference>
<name>A0A2Z5FRS7_9BACT</name>
<reference evidence="9 10" key="1">
    <citation type="journal article" date="2018" name="Front. Microbiol.">
        <title>Hydrolytic Capabilities as a Key to Environmental Success: Chitinolytic and Cellulolytic Acidobacteria From Acidic Sub-arctic Soils and Boreal Peatlands.</title>
        <authorList>
            <person name="Belova S.E."/>
            <person name="Ravin N.V."/>
            <person name="Pankratov T.A."/>
            <person name="Rakitin A.L."/>
            <person name="Ivanova A.A."/>
            <person name="Beletsky A.V."/>
            <person name="Mardanov A.V."/>
            <person name="Sinninghe Damste J.S."/>
            <person name="Dedysh S.N."/>
        </authorList>
    </citation>
    <scope>NUCLEOTIDE SEQUENCE [LARGE SCALE GENOMIC DNA]</scope>
    <source>
        <strain evidence="9 10">SBC82</strain>
    </source>
</reference>
<dbReference type="EMBL" id="CP030840">
    <property type="protein sequence ID" value="AXC09392.1"/>
    <property type="molecule type" value="Genomic_DNA"/>
</dbReference>
<evidence type="ECO:0000313" key="10">
    <source>
        <dbReference type="Proteomes" id="UP000253606"/>
    </source>
</evidence>
<dbReference type="GO" id="GO:0015976">
    <property type="term" value="P:carbon utilization"/>
    <property type="evidence" value="ECO:0007669"/>
    <property type="project" value="InterPro"/>
</dbReference>
<evidence type="ECO:0000256" key="1">
    <source>
        <dbReference type="ARBA" id="ARBA00006217"/>
    </source>
</evidence>
<evidence type="ECO:0000256" key="5">
    <source>
        <dbReference type="ARBA" id="ARBA00048348"/>
    </source>
</evidence>
<keyword evidence="6" id="KW-0479">Metal-binding</keyword>
<sequence length="241" mass="25061">MLNPGFPSRRTFLFSTGATLLASTLARRSAFAALADGPAPASRVDADQALQLLVAGNQRFVDGKITHPGRTPDDFKPLAAGQFPIAAIVSCADSRVAPEILFDQGIGDLFIIRVAGNYIDGAGASVKGSIEYAVAELNVPLIMVLGHSQCGAVKAAIKHIHDHDALPGAINVMVNSIKPAVIESQGKPGDPLQNAIEANVHRGVVKLNTLEPVVAPALKSGKLKVVGGTYDLATGKVMMLS</sequence>
<dbReference type="GO" id="GO:0008270">
    <property type="term" value="F:zinc ion binding"/>
    <property type="evidence" value="ECO:0007669"/>
    <property type="project" value="UniProtKB-UniRule"/>
</dbReference>
<feature type="binding site" evidence="6">
    <location>
        <position position="150"/>
    </location>
    <ligand>
        <name>Zn(2+)</name>
        <dbReference type="ChEBI" id="CHEBI:29105"/>
    </ligand>
</feature>
<feature type="signal peptide" evidence="8">
    <location>
        <begin position="1"/>
        <end position="32"/>
    </location>
</feature>
<dbReference type="KEGG" id="abas:ACPOL_0005"/>